<dbReference type="Proteomes" id="UP001732700">
    <property type="component" value="Chromosome 4C"/>
</dbReference>
<organism evidence="1 2">
    <name type="scientific">Avena sativa</name>
    <name type="common">Oat</name>
    <dbReference type="NCBI Taxonomy" id="4498"/>
    <lineage>
        <taxon>Eukaryota</taxon>
        <taxon>Viridiplantae</taxon>
        <taxon>Streptophyta</taxon>
        <taxon>Embryophyta</taxon>
        <taxon>Tracheophyta</taxon>
        <taxon>Spermatophyta</taxon>
        <taxon>Magnoliopsida</taxon>
        <taxon>Liliopsida</taxon>
        <taxon>Poales</taxon>
        <taxon>Poaceae</taxon>
        <taxon>BOP clade</taxon>
        <taxon>Pooideae</taxon>
        <taxon>Poodae</taxon>
        <taxon>Poeae</taxon>
        <taxon>Poeae Chloroplast Group 1 (Aveneae type)</taxon>
        <taxon>Aveninae</taxon>
        <taxon>Avena</taxon>
    </lineage>
</organism>
<reference evidence="1" key="1">
    <citation type="submission" date="2021-05" db="EMBL/GenBank/DDBJ databases">
        <authorList>
            <person name="Scholz U."/>
            <person name="Mascher M."/>
            <person name="Fiebig A."/>
        </authorList>
    </citation>
    <scope>NUCLEOTIDE SEQUENCE [LARGE SCALE GENOMIC DNA]</scope>
</reference>
<reference evidence="1" key="2">
    <citation type="submission" date="2025-09" db="UniProtKB">
        <authorList>
            <consortium name="EnsemblPlants"/>
        </authorList>
    </citation>
    <scope>IDENTIFICATION</scope>
</reference>
<proteinExistence type="predicted"/>
<protein>
    <submittedName>
        <fullName evidence="1">Uncharacterized protein</fullName>
    </submittedName>
</protein>
<sequence length="154" mass="17546">MDVMVLRKYSDDLILCRFWLHSGTNYVHGDCHFKLVILGMTDGYTCVTCFYESEYGVWRNIVSSSMVTILFMTSSQASWLGMKFAGYLVKNNILQFDVERQSLVMTEKPVNTHVTTNSCFQVLHTEDSGLGIAIFTKLTMGIWERKGNSDCAVR</sequence>
<evidence type="ECO:0000313" key="2">
    <source>
        <dbReference type="Proteomes" id="UP001732700"/>
    </source>
</evidence>
<accession>A0ACD5WYM1</accession>
<evidence type="ECO:0000313" key="1">
    <source>
        <dbReference type="EnsemblPlants" id="AVESA.00010b.r2.4CG1286670.1.CDS"/>
    </source>
</evidence>
<name>A0ACD5WYM1_AVESA</name>
<dbReference type="EnsemblPlants" id="AVESA.00010b.r2.4CG1286670.1">
    <property type="protein sequence ID" value="AVESA.00010b.r2.4CG1286670.1.CDS"/>
    <property type="gene ID" value="AVESA.00010b.r2.4CG1286670"/>
</dbReference>
<keyword evidence="2" id="KW-1185">Reference proteome</keyword>